<dbReference type="InterPro" id="IPR016566">
    <property type="entry name" value="UCP010219"/>
</dbReference>
<gene>
    <name evidence="3" type="ORF">GCM10025790_26570</name>
</gene>
<feature type="transmembrane region" description="Helical" evidence="2">
    <location>
        <begin position="220"/>
        <end position="238"/>
    </location>
</feature>
<dbReference type="RefSeq" id="WP_345478479.1">
    <property type="nucleotide sequence ID" value="NZ_BAABLW010000007.1"/>
</dbReference>
<proteinExistence type="predicted"/>
<organism evidence="3 4">
    <name type="scientific">Nesterenkonia rhizosphaerae</name>
    <dbReference type="NCBI Taxonomy" id="1348272"/>
    <lineage>
        <taxon>Bacteria</taxon>
        <taxon>Bacillati</taxon>
        <taxon>Actinomycetota</taxon>
        <taxon>Actinomycetes</taxon>
        <taxon>Micrococcales</taxon>
        <taxon>Micrococcaceae</taxon>
        <taxon>Nesterenkonia</taxon>
    </lineage>
</organism>
<feature type="region of interest" description="Disordered" evidence="1">
    <location>
        <begin position="1"/>
        <end position="31"/>
    </location>
</feature>
<evidence type="ECO:0000256" key="1">
    <source>
        <dbReference type="SAM" id="MobiDB-lite"/>
    </source>
</evidence>
<name>A0ABP9G400_9MICC</name>
<feature type="compositionally biased region" description="Polar residues" evidence="1">
    <location>
        <begin position="1"/>
        <end position="20"/>
    </location>
</feature>
<feature type="transmembrane region" description="Helical" evidence="2">
    <location>
        <begin position="140"/>
        <end position="167"/>
    </location>
</feature>
<accession>A0ABP9G400</accession>
<reference evidence="4" key="1">
    <citation type="journal article" date="2019" name="Int. J. Syst. Evol. Microbiol.">
        <title>The Global Catalogue of Microorganisms (GCM) 10K type strain sequencing project: providing services to taxonomists for standard genome sequencing and annotation.</title>
        <authorList>
            <consortium name="The Broad Institute Genomics Platform"/>
            <consortium name="The Broad Institute Genome Sequencing Center for Infectious Disease"/>
            <person name="Wu L."/>
            <person name="Ma J."/>
        </authorList>
    </citation>
    <scope>NUCLEOTIDE SEQUENCE [LARGE SCALE GENOMIC DNA]</scope>
    <source>
        <strain evidence="4">JCM 19129</strain>
    </source>
</reference>
<feature type="transmembrane region" description="Helical" evidence="2">
    <location>
        <begin position="109"/>
        <end position="128"/>
    </location>
</feature>
<protein>
    <submittedName>
        <fullName evidence="3">DUF3159 domain-containing protein</fullName>
    </submittedName>
</protein>
<evidence type="ECO:0000313" key="3">
    <source>
        <dbReference type="EMBL" id="GAA4927191.1"/>
    </source>
</evidence>
<feature type="transmembrane region" description="Helical" evidence="2">
    <location>
        <begin position="84"/>
        <end position="104"/>
    </location>
</feature>
<sequence>MTASQENAATPETAGQTDAGQTKAAPSAAEQFGEQISASAAQKMQTRDDGSLDVLASAGGWRGLAEASLPAAAFLTAFLVTEELSTALLLALGMGVLFTVVRLVQRGSLLQSFSGLVGVAICAAFAQVSGEARDYFLPGFFINIGYLLVFAVSVAIRWPLMGVLFGFVRGEGTSWRRDDLRRRRYALATWIIAAVLATRLAVQLPMYWADATGALGTARVVMGVPLYALGLWLGWMITRPTEQEQPTSAVQDHDG</sequence>
<evidence type="ECO:0000313" key="4">
    <source>
        <dbReference type="Proteomes" id="UP001500368"/>
    </source>
</evidence>
<keyword evidence="2" id="KW-0472">Membrane</keyword>
<dbReference type="Pfam" id="PF11361">
    <property type="entry name" value="DUF3159"/>
    <property type="match status" value="1"/>
</dbReference>
<keyword evidence="4" id="KW-1185">Reference proteome</keyword>
<evidence type="ECO:0000256" key="2">
    <source>
        <dbReference type="SAM" id="Phobius"/>
    </source>
</evidence>
<dbReference type="PIRSF" id="PIRSF010219">
    <property type="entry name" value="UCP010219"/>
    <property type="match status" value="1"/>
</dbReference>
<keyword evidence="2" id="KW-1133">Transmembrane helix</keyword>
<keyword evidence="2" id="KW-0812">Transmembrane</keyword>
<feature type="transmembrane region" description="Helical" evidence="2">
    <location>
        <begin position="187"/>
        <end position="208"/>
    </location>
</feature>
<dbReference type="EMBL" id="BAABLW010000007">
    <property type="protein sequence ID" value="GAA4927191.1"/>
    <property type="molecule type" value="Genomic_DNA"/>
</dbReference>
<dbReference type="Proteomes" id="UP001500368">
    <property type="component" value="Unassembled WGS sequence"/>
</dbReference>
<comment type="caution">
    <text evidence="3">The sequence shown here is derived from an EMBL/GenBank/DDBJ whole genome shotgun (WGS) entry which is preliminary data.</text>
</comment>